<keyword evidence="10" id="KW-0862">Zinc</keyword>
<dbReference type="SMART" id="SM00288">
    <property type="entry name" value="VHS"/>
    <property type="match status" value="1"/>
</dbReference>
<reference evidence="17" key="1">
    <citation type="journal article" date="2020" name="Stud. Mycol.">
        <title>101 Dothideomycetes genomes: a test case for predicting lifestyles and emergence of pathogens.</title>
        <authorList>
            <person name="Haridas S."/>
            <person name="Albert R."/>
            <person name="Binder M."/>
            <person name="Bloem J."/>
            <person name="Labutti K."/>
            <person name="Salamov A."/>
            <person name="Andreopoulos B."/>
            <person name="Baker S."/>
            <person name="Barry K."/>
            <person name="Bills G."/>
            <person name="Bluhm B."/>
            <person name="Cannon C."/>
            <person name="Castanera R."/>
            <person name="Culley D."/>
            <person name="Daum C."/>
            <person name="Ezra D."/>
            <person name="Gonzalez J."/>
            <person name="Henrissat B."/>
            <person name="Kuo A."/>
            <person name="Liang C."/>
            <person name="Lipzen A."/>
            <person name="Lutzoni F."/>
            <person name="Magnuson J."/>
            <person name="Mondo S."/>
            <person name="Nolan M."/>
            <person name="Ohm R."/>
            <person name="Pangilinan J."/>
            <person name="Park H.-J."/>
            <person name="Ramirez L."/>
            <person name="Alfaro M."/>
            <person name="Sun H."/>
            <person name="Tritt A."/>
            <person name="Yoshinaga Y."/>
            <person name="Zwiers L.-H."/>
            <person name="Turgeon B."/>
            <person name="Goodwin S."/>
            <person name="Spatafora J."/>
            <person name="Crous P."/>
            <person name="Grigoriev I."/>
        </authorList>
    </citation>
    <scope>NUCLEOTIDE SEQUENCE</scope>
    <source>
        <strain evidence="17">CBS 122681</strain>
    </source>
</reference>
<evidence type="ECO:0000259" key="15">
    <source>
        <dbReference type="PROSITE" id="PS50178"/>
    </source>
</evidence>
<evidence type="ECO:0000256" key="8">
    <source>
        <dbReference type="ARBA" id="ARBA00022753"/>
    </source>
</evidence>
<dbReference type="FunFam" id="1.20.5.1940:FF:000001">
    <property type="entry name" value="Vacuolar protein sorting-associated protein 27"/>
    <property type="match status" value="1"/>
</dbReference>
<dbReference type="CDD" id="cd16979">
    <property type="entry name" value="VHS_Vps27"/>
    <property type="match status" value="1"/>
</dbReference>
<dbReference type="GO" id="GO:0043130">
    <property type="term" value="F:ubiquitin binding"/>
    <property type="evidence" value="ECO:0007669"/>
    <property type="project" value="InterPro"/>
</dbReference>
<keyword evidence="11 12" id="KW-0472">Membrane</keyword>
<dbReference type="GO" id="GO:0010008">
    <property type="term" value="C:endosome membrane"/>
    <property type="evidence" value="ECO:0007669"/>
    <property type="project" value="UniProtKB-SubCell"/>
</dbReference>
<dbReference type="InterPro" id="IPR003903">
    <property type="entry name" value="UIM_dom"/>
</dbReference>
<dbReference type="EMBL" id="MU004322">
    <property type="protein sequence ID" value="KAF2657753.1"/>
    <property type="molecule type" value="Genomic_DNA"/>
</dbReference>
<evidence type="ECO:0000256" key="11">
    <source>
        <dbReference type="ARBA" id="ARBA00023136"/>
    </source>
</evidence>
<dbReference type="SMART" id="SM00064">
    <property type="entry name" value="FYVE"/>
    <property type="match status" value="1"/>
</dbReference>
<feature type="region of interest" description="Disordered" evidence="14">
    <location>
        <begin position="232"/>
        <end position="263"/>
    </location>
</feature>
<dbReference type="InterPro" id="IPR002014">
    <property type="entry name" value="VHS_dom"/>
</dbReference>
<feature type="compositionally biased region" description="Basic and acidic residues" evidence="14">
    <location>
        <begin position="253"/>
        <end position="263"/>
    </location>
</feature>
<dbReference type="GO" id="GO:0008270">
    <property type="term" value="F:zinc ion binding"/>
    <property type="evidence" value="ECO:0007669"/>
    <property type="project" value="UniProtKB-KW"/>
</dbReference>
<dbReference type="Pfam" id="PF02809">
    <property type="entry name" value="UIM"/>
    <property type="match status" value="2"/>
</dbReference>
<dbReference type="SUPFAM" id="SSF48464">
    <property type="entry name" value="ENTH/VHS domain"/>
    <property type="match status" value="1"/>
</dbReference>
<accession>A0A6A6TFR8</accession>
<dbReference type="Pfam" id="PF21356">
    <property type="entry name" value="Vps27_GAT-like"/>
    <property type="match status" value="1"/>
</dbReference>
<comment type="function">
    <text evidence="1 12">Component of the ESCRT-0 complex which is the sorting receptor for ubiquitinated cargo proteins at the multivesicular body (MVB) and recruits ESCRT-I to the MVB outer membrane.</text>
</comment>
<comment type="subunit">
    <text evidence="4 12">Component of the ESCRT-0 complex composed of HSE1 and VPS27.</text>
</comment>
<evidence type="ECO:0000313" key="18">
    <source>
        <dbReference type="Proteomes" id="UP000799324"/>
    </source>
</evidence>
<keyword evidence="9 13" id="KW-0863">Zinc-finger</keyword>
<evidence type="ECO:0000256" key="6">
    <source>
        <dbReference type="ARBA" id="ARBA00022723"/>
    </source>
</evidence>
<dbReference type="Gene3D" id="6.10.140.100">
    <property type="match status" value="1"/>
</dbReference>
<keyword evidence="18" id="KW-1185">Reference proteome</keyword>
<dbReference type="Gene3D" id="1.25.40.90">
    <property type="match status" value="1"/>
</dbReference>
<dbReference type="GO" id="GO:0043328">
    <property type="term" value="P:protein transport to vacuole involved in ubiquitin-dependent protein catabolic process via the multivesicular body sorting pathway"/>
    <property type="evidence" value="ECO:0007669"/>
    <property type="project" value="TreeGrafter"/>
</dbReference>
<dbReference type="Pfam" id="PF00790">
    <property type="entry name" value="VHS"/>
    <property type="match status" value="1"/>
</dbReference>
<keyword evidence="8 12" id="KW-0967">Endosome</keyword>
<evidence type="ECO:0000256" key="14">
    <source>
        <dbReference type="SAM" id="MobiDB-lite"/>
    </source>
</evidence>
<evidence type="ECO:0000256" key="13">
    <source>
        <dbReference type="PROSITE-ProRule" id="PRU00091"/>
    </source>
</evidence>
<dbReference type="FunFam" id="3.30.40.10:FF:000161">
    <property type="entry name" value="Vacuolar protein sorting-associated protein 27"/>
    <property type="match status" value="1"/>
</dbReference>
<dbReference type="PIRSF" id="PIRSF036956">
    <property type="entry name" value="Hrs_Vps27"/>
    <property type="match status" value="1"/>
</dbReference>
<feature type="compositionally biased region" description="Polar residues" evidence="14">
    <location>
        <begin position="292"/>
        <end position="306"/>
    </location>
</feature>
<dbReference type="PANTHER" id="PTHR47794:SF1">
    <property type="entry name" value="VACUOLAR PROTEIN SORTING-ASSOCIATED PROTEIN 27"/>
    <property type="match status" value="1"/>
</dbReference>
<evidence type="ECO:0000259" key="16">
    <source>
        <dbReference type="PROSITE" id="PS50179"/>
    </source>
</evidence>
<dbReference type="FunFam" id="1.25.40.90:FF:000031">
    <property type="entry name" value="Vacuolar protein sorting-associated protein 27"/>
    <property type="match status" value="1"/>
</dbReference>
<sequence>MAGWFASGNSALDEQVERATSSSLEDIALNLEISDLIRSKTVQPKEAMRSLKRRIGNKNPNVQLGALNLTDTCVKNGGTHFITEIASREFMDNLSSLLRAPATVAPNQEVKNKMLELIQNWAAAAEGRSNLIYINEVYRDLQREGFRFPPKEHVASSMFDSSAPPEWTDSDVCMRCRTPFTFTNRKHHCRNCGNVFCGSCSSKTLPLPHLGIMDPVRVDDGCYAKLTDKSRSQPVPKGFDAAKPSQTLYQRSMEPRSARVETDSFDADLKRALEMSLEDAKGQAGAGYVPQSHVQSQTKSPVANGTSKPSEAAPEEEDDPDLKAAIAASLADMEEQKKQHAATLRQQTSVSNGAPVVAPKNDYELTPVEAENINLFSTLVDRLQHQPPGTILREPQIQELYESIGKLRPKLARTYGETMSKHDTLLDLHAKLSTVVRYYDRMLEERLSSTYNQAGAMYGLPPTMQRPASSLYPSIQQGAQDQSSESFYTGNVAPAESYARPQSYYGGYQAPQQTPAPYAQYDKRASMPPQFNAQPPEQYQQPSQPYPSLSSYNSNPIPQQRPPSSTYQRAPSAPDASPQLQRRVSNQQYTQTQTAYPQAPPSTVSDAESASFYYGDSNPAQPSAPGAQHAPTYTSQPSQPPQPSSPDMYHRAPPQQTPLSPPAQPSAPQSQSYPPQQQPQQEQYWQQPQPQPDPTPTPQTAPPPQQSQQQQQQQQYSTPQAPPAQAAYQPQPQQPPQQLWQQPQKQAQAPAPAPWQPAPYAAGGYGPESFPSAPLHQPAQQQVVDEPLIDL</sequence>
<name>A0A6A6TFR8_9PLEO</name>
<evidence type="ECO:0000256" key="1">
    <source>
        <dbReference type="ARBA" id="ARBA00003067"/>
    </source>
</evidence>
<evidence type="ECO:0000256" key="12">
    <source>
        <dbReference type="PIRNR" id="PIRNR036956"/>
    </source>
</evidence>
<evidence type="ECO:0000256" key="3">
    <source>
        <dbReference type="ARBA" id="ARBA00008597"/>
    </source>
</evidence>
<dbReference type="InterPro" id="IPR000306">
    <property type="entry name" value="Znf_FYVE"/>
</dbReference>
<feature type="compositionally biased region" description="Pro residues" evidence="14">
    <location>
        <begin position="655"/>
        <end position="665"/>
    </location>
</feature>
<dbReference type="Pfam" id="PF01363">
    <property type="entry name" value="FYVE"/>
    <property type="match status" value="1"/>
</dbReference>
<dbReference type="SMART" id="SM00726">
    <property type="entry name" value="UIM"/>
    <property type="match status" value="2"/>
</dbReference>
<proteinExistence type="inferred from homology"/>
<dbReference type="InterPro" id="IPR011011">
    <property type="entry name" value="Znf_FYVE_PHD"/>
</dbReference>
<organism evidence="17 18">
    <name type="scientific">Lophiostoma macrostomum CBS 122681</name>
    <dbReference type="NCBI Taxonomy" id="1314788"/>
    <lineage>
        <taxon>Eukaryota</taxon>
        <taxon>Fungi</taxon>
        <taxon>Dikarya</taxon>
        <taxon>Ascomycota</taxon>
        <taxon>Pezizomycotina</taxon>
        <taxon>Dothideomycetes</taxon>
        <taxon>Pleosporomycetidae</taxon>
        <taxon>Pleosporales</taxon>
        <taxon>Lophiostomataceae</taxon>
        <taxon>Lophiostoma</taxon>
    </lineage>
</organism>
<dbReference type="SUPFAM" id="SSF57903">
    <property type="entry name" value="FYVE/PHD zinc finger"/>
    <property type="match status" value="1"/>
</dbReference>
<dbReference type="Proteomes" id="UP000799324">
    <property type="component" value="Unassembled WGS sequence"/>
</dbReference>
<dbReference type="InterPro" id="IPR017073">
    <property type="entry name" value="HGS/VPS27"/>
</dbReference>
<dbReference type="GO" id="GO:0006623">
    <property type="term" value="P:protein targeting to vacuole"/>
    <property type="evidence" value="ECO:0007669"/>
    <property type="project" value="TreeGrafter"/>
</dbReference>
<evidence type="ECO:0000256" key="9">
    <source>
        <dbReference type="ARBA" id="ARBA00022771"/>
    </source>
</evidence>
<dbReference type="InterPro" id="IPR049425">
    <property type="entry name" value="Vps27_GAT-like"/>
</dbReference>
<evidence type="ECO:0000313" key="17">
    <source>
        <dbReference type="EMBL" id="KAF2657753.1"/>
    </source>
</evidence>
<feature type="compositionally biased region" description="Low complexity" evidence="14">
    <location>
        <begin position="666"/>
        <end position="688"/>
    </location>
</feature>
<feature type="compositionally biased region" description="Pro residues" evidence="14">
    <location>
        <begin position="689"/>
        <end position="705"/>
    </location>
</feature>
<dbReference type="Gene3D" id="1.20.5.1940">
    <property type="match status" value="1"/>
</dbReference>
<dbReference type="PROSITE" id="PS50178">
    <property type="entry name" value="ZF_FYVE"/>
    <property type="match status" value="1"/>
</dbReference>
<evidence type="ECO:0000256" key="4">
    <source>
        <dbReference type="ARBA" id="ARBA00011446"/>
    </source>
</evidence>
<dbReference type="GO" id="GO:0032266">
    <property type="term" value="F:phosphatidylinositol-3-phosphate binding"/>
    <property type="evidence" value="ECO:0007669"/>
    <property type="project" value="TreeGrafter"/>
</dbReference>
<dbReference type="PANTHER" id="PTHR47794">
    <property type="entry name" value="VACUOLAR PROTEIN SORTING-ASSOCIATED PROTEIN 27"/>
    <property type="match status" value="1"/>
</dbReference>
<dbReference type="PROSITE" id="PS50179">
    <property type="entry name" value="VHS"/>
    <property type="match status" value="1"/>
</dbReference>
<dbReference type="OrthoDB" id="957735at2759"/>
<dbReference type="AlphaFoldDB" id="A0A6A6TFR8"/>
<dbReference type="InterPro" id="IPR017455">
    <property type="entry name" value="Znf_FYVE-rel"/>
</dbReference>
<feature type="compositionally biased region" description="Low complexity" evidence="14">
    <location>
        <begin position="534"/>
        <end position="558"/>
    </location>
</feature>
<gene>
    <name evidence="17" type="ORF">K491DRAFT_594509</name>
</gene>
<feature type="region of interest" description="Disordered" evidence="14">
    <location>
        <begin position="283"/>
        <end position="320"/>
    </location>
</feature>
<evidence type="ECO:0000256" key="10">
    <source>
        <dbReference type="ARBA" id="ARBA00022833"/>
    </source>
</evidence>
<dbReference type="GO" id="GO:0033565">
    <property type="term" value="C:ESCRT-0 complex"/>
    <property type="evidence" value="ECO:0007669"/>
    <property type="project" value="TreeGrafter"/>
</dbReference>
<dbReference type="PROSITE" id="PS50330">
    <property type="entry name" value="UIM"/>
    <property type="match status" value="2"/>
</dbReference>
<evidence type="ECO:0000256" key="7">
    <source>
        <dbReference type="ARBA" id="ARBA00022737"/>
    </source>
</evidence>
<comment type="subcellular location">
    <subcellularLocation>
        <location evidence="2 12">Endosome membrane</location>
        <topology evidence="2 12">Peripheral membrane protein</topology>
        <orientation evidence="2 12">Cytoplasmic side</orientation>
    </subcellularLocation>
</comment>
<dbReference type="CDD" id="cd15735">
    <property type="entry name" value="FYVE_spVPS27p_like"/>
    <property type="match status" value="1"/>
</dbReference>
<dbReference type="InterPro" id="IPR013083">
    <property type="entry name" value="Znf_RING/FYVE/PHD"/>
</dbReference>
<dbReference type="Gene3D" id="3.30.40.10">
    <property type="entry name" value="Zinc/RING finger domain, C3HC4 (zinc finger)"/>
    <property type="match status" value="1"/>
</dbReference>
<feature type="domain" description="FYVE-type" evidence="15">
    <location>
        <begin position="167"/>
        <end position="227"/>
    </location>
</feature>
<feature type="compositionally biased region" description="Low complexity" evidence="14">
    <location>
        <begin position="706"/>
        <end position="750"/>
    </location>
</feature>
<feature type="domain" description="VHS" evidence="16">
    <location>
        <begin position="25"/>
        <end position="149"/>
    </location>
</feature>
<comment type="similarity">
    <text evidence="3 12">Belongs to the VPS27 family.</text>
</comment>
<keyword evidence="6" id="KW-0479">Metal-binding</keyword>
<evidence type="ECO:0000256" key="2">
    <source>
        <dbReference type="ARBA" id="ARBA00004125"/>
    </source>
</evidence>
<protein>
    <recommendedName>
        <fullName evidence="5 12">Vacuolar protein sorting-associated protein 27</fullName>
    </recommendedName>
</protein>
<feature type="region of interest" description="Disordered" evidence="14">
    <location>
        <begin position="526"/>
        <end position="791"/>
    </location>
</feature>
<dbReference type="InterPro" id="IPR008942">
    <property type="entry name" value="ENTH_VHS"/>
</dbReference>
<feature type="compositionally biased region" description="Low complexity" evidence="14">
    <location>
        <begin position="587"/>
        <end position="597"/>
    </location>
</feature>
<evidence type="ECO:0000256" key="5">
    <source>
        <dbReference type="ARBA" id="ARBA00017753"/>
    </source>
</evidence>
<keyword evidence="7" id="KW-0677">Repeat</keyword>
<dbReference type="CDD" id="cd21385">
    <property type="entry name" value="GAT_Vps27"/>
    <property type="match status" value="1"/>
</dbReference>